<evidence type="ECO:0000259" key="2">
    <source>
        <dbReference type="Pfam" id="PF12770"/>
    </source>
</evidence>
<keyword evidence="1" id="KW-0812">Transmembrane</keyword>
<feature type="transmembrane region" description="Helical" evidence="1">
    <location>
        <begin position="18"/>
        <end position="39"/>
    </location>
</feature>
<keyword evidence="4" id="KW-1185">Reference proteome</keyword>
<accession>A0A7W0HP51</accession>
<sequence length="968" mass="104594">MVILALVAYADIEDGYEALGAGVPGMFALAHALLVLAVAARASYVVQRFAADPPPPWLLEEDRRQLARRPRAWRIWRVLAFLSVVPIIVIGSPDWPAWTAFACWALLYSAIAAVVIVAVTLTWRGRWSLLTYLDPIKFGIAKLRVAERENHAELVDDLLETVGRRIARTSPRRPLHTGLTELRQAALLTRYRMRGERAHLDEAIALGRSLLTSRPHRKDPGRITRRMQLSSALHLAYQRTGDLRWLDEAIRMLRGVVADVPADLPLATAATANLAIVLLEHAVETGDTEEIRESIALQRRAIDETPVEDYRTVLVGSLPALLSPRSARSARHAVGNAMINAHYLPHRLVNLGSALLFLHHADEEPATLAEAEEVLRCALVTMPPEHIQRFWALRQLADALLVKHRLGDEAALDEAAKLLREALGILPAGHPDAGPMHYLLGEAAQRRGSRQDAIDHWCAAARLSTVTPEVRTAAAHRWGAAAADAADWAQALDGYGLAVELLGRLAARSLTRADQERLLSGPAGIVRDAAACALAAGEAERAVELLELGRGVLLGQALDTRSDIGLLHERHPELAREFVRIRDSFDQSPTSQGGIDPIVQRHALAEEWENVLAAIRDIDEFREFLRPRDALTLAQVAGRDAIVMVNISGYRCDALVLSDGAVRAVPLPEVTEDEVAGHAAAYFAAAAAATDPERTLRERATAEAEIRGQLAWLGEAITGPALARLPGGVSRVWWVPSGAAAYLPLHAADSVMDSTVSSYTPTIRVLEHARAQAAAGMPEEALVVSVAAPDGYDALPGTAAEVEAVKRRLGRVRELTGAQATRSAVLAALADAPLVHFACHAYGDVAAVSAGRLVLHDEPLSVLDINRLRIRDGRLAFLSACTTAQPSLALLDEAIHLSSAFQLAGYAHVIGTLWPAADDTAVAVAEAFYGNTARGLAPHKALHEAVVSLLAENRMTPSLWASYIHVGP</sequence>
<proteinExistence type="predicted"/>
<comment type="caution">
    <text evidence="3">The sequence shown here is derived from an EMBL/GenBank/DDBJ whole genome shotgun (WGS) entry which is preliminary data.</text>
</comment>
<keyword evidence="1" id="KW-0472">Membrane</keyword>
<dbReference type="Pfam" id="PF12770">
    <property type="entry name" value="CHAT"/>
    <property type="match status" value="1"/>
</dbReference>
<dbReference type="InterPro" id="IPR024983">
    <property type="entry name" value="CHAT_dom"/>
</dbReference>
<gene>
    <name evidence="3" type="ORF">HNR30_001841</name>
</gene>
<dbReference type="AlphaFoldDB" id="A0A7W0HP51"/>
<keyword evidence="1" id="KW-1133">Transmembrane helix</keyword>
<protein>
    <submittedName>
        <fullName evidence="3">Tetratricopeptide (TPR) repeat protein</fullName>
    </submittedName>
</protein>
<dbReference type="RefSeq" id="WP_181609317.1">
    <property type="nucleotide sequence ID" value="NZ_BAABAM010000006.1"/>
</dbReference>
<dbReference type="InterPro" id="IPR011990">
    <property type="entry name" value="TPR-like_helical_dom_sf"/>
</dbReference>
<evidence type="ECO:0000256" key="1">
    <source>
        <dbReference type="SAM" id="Phobius"/>
    </source>
</evidence>
<reference evidence="3 4" key="1">
    <citation type="submission" date="2020-07" db="EMBL/GenBank/DDBJ databases">
        <title>Genomic Encyclopedia of Type Strains, Phase IV (KMG-IV): sequencing the most valuable type-strain genomes for metagenomic binning, comparative biology and taxonomic classification.</title>
        <authorList>
            <person name="Goeker M."/>
        </authorList>
    </citation>
    <scope>NUCLEOTIDE SEQUENCE [LARGE SCALE GENOMIC DNA]</scope>
    <source>
        <strain evidence="3 4">DSM 45533</strain>
    </source>
</reference>
<dbReference type="Proteomes" id="UP000530928">
    <property type="component" value="Unassembled WGS sequence"/>
</dbReference>
<evidence type="ECO:0000313" key="3">
    <source>
        <dbReference type="EMBL" id="MBA2890500.1"/>
    </source>
</evidence>
<name>A0A7W0HP51_9ACTN</name>
<feature type="transmembrane region" description="Helical" evidence="1">
    <location>
        <begin position="97"/>
        <end position="123"/>
    </location>
</feature>
<dbReference type="EMBL" id="JACDUR010000002">
    <property type="protein sequence ID" value="MBA2890500.1"/>
    <property type="molecule type" value="Genomic_DNA"/>
</dbReference>
<evidence type="ECO:0000313" key="4">
    <source>
        <dbReference type="Proteomes" id="UP000530928"/>
    </source>
</evidence>
<feature type="domain" description="CHAT" evidence="2">
    <location>
        <begin position="710"/>
        <end position="967"/>
    </location>
</feature>
<dbReference type="Gene3D" id="1.25.40.10">
    <property type="entry name" value="Tetratricopeptide repeat domain"/>
    <property type="match status" value="1"/>
</dbReference>
<organism evidence="3 4">
    <name type="scientific">Nonomuraea soli</name>
    <dbReference type="NCBI Taxonomy" id="1032476"/>
    <lineage>
        <taxon>Bacteria</taxon>
        <taxon>Bacillati</taxon>
        <taxon>Actinomycetota</taxon>
        <taxon>Actinomycetes</taxon>
        <taxon>Streptosporangiales</taxon>
        <taxon>Streptosporangiaceae</taxon>
        <taxon>Nonomuraea</taxon>
    </lineage>
</organism>